<feature type="compositionally biased region" description="Low complexity" evidence="1">
    <location>
        <begin position="64"/>
        <end position="77"/>
    </location>
</feature>
<comment type="caution">
    <text evidence="2">The sequence shown here is derived from an EMBL/GenBank/DDBJ whole genome shotgun (WGS) entry which is preliminary data.</text>
</comment>
<feature type="compositionally biased region" description="Basic and acidic residues" evidence="1">
    <location>
        <begin position="39"/>
        <end position="62"/>
    </location>
</feature>
<name>A0A392SM93_9FABA</name>
<protein>
    <submittedName>
        <fullName evidence="2">Chaperone protein dnaJ</fullName>
    </submittedName>
</protein>
<feature type="region of interest" description="Disordered" evidence="1">
    <location>
        <begin position="1"/>
        <end position="91"/>
    </location>
</feature>
<dbReference type="EMBL" id="LXQA010394399">
    <property type="protein sequence ID" value="MCI48996.1"/>
    <property type="molecule type" value="Genomic_DNA"/>
</dbReference>
<evidence type="ECO:0000313" key="3">
    <source>
        <dbReference type="Proteomes" id="UP000265520"/>
    </source>
</evidence>
<evidence type="ECO:0000256" key="1">
    <source>
        <dbReference type="SAM" id="MobiDB-lite"/>
    </source>
</evidence>
<evidence type="ECO:0000313" key="2">
    <source>
        <dbReference type="EMBL" id="MCI48996.1"/>
    </source>
</evidence>
<dbReference type="AlphaFoldDB" id="A0A392SM93"/>
<keyword evidence="3" id="KW-1185">Reference proteome</keyword>
<organism evidence="2 3">
    <name type="scientific">Trifolium medium</name>
    <dbReference type="NCBI Taxonomy" id="97028"/>
    <lineage>
        <taxon>Eukaryota</taxon>
        <taxon>Viridiplantae</taxon>
        <taxon>Streptophyta</taxon>
        <taxon>Embryophyta</taxon>
        <taxon>Tracheophyta</taxon>
        <taxon>Spermatophyta</taxon>
        <taxon>Magnoliopsida</taxon>
        <taxon>eudicotyledons</taxon>
        <taxon>Gunneridae</taxon>
        <taxon>Pentapetalae</taxon>
        <taxon>rosids</taxon>
        <taxon>fabids</taxon>
        <taxon>Fabales</taxon>
        <taxon>Fabaceae</taxon>
        <taxon>Papilionoideae</taxon>
        <taxon>50 kb inversion clade</taxon>
        <taxon>NPAAA clade</taxon>
        <taxon>Hologalegina</taxon>
        <taxon>IRL clade</taxon>
        <taxon>Trifolieae</taxon>
        <taxon>Trifolium</taxon>
    </lineage>
</organism>
<accession>A0A392SM93</accession>
<sequence length="91" mass="9893">MKGHEGGQVKVFPAEELANGDRGLSQKACEASSAGDDNSNDRKYEKFSRKDKQGMSAKHEPEESFSFGSSSENGSENADVPIQEGSWNLPR</sequence>
<reference evidence="2 3" key="1">
    <citation type="journal article" date="2018" name="Front. Plant Sci.">
        <title>Red Clover (Trifolium pratense) and Zigzag Clover (T. medium) - A Picture of Genomic Similarities and Differences.</title>
        <authorList>
            <person name="Dluhosova J."/>
            <person name="Istvanek J."/>
            <person name="Nedelnik J."/>
            <person name="Repkova J."/>
        </authorList>
    </citation>
    <scope>NUCLEOTIDE SEQUENCE [LARGE SCALE GENOMIC DNA]</scope>
    <source>
        <strain evidence="3">cv. 10/8</strain>
        <tissue evidence="2">Leaf</tissue>
    </source>
</reference>
<dbReference type="Proteomes" id="UP000265520">
    <property type="component" value="Unassembled WGS sequence"/>
</dbReference>
<proteinExistence type="predicted"/>
<feature type="non-terminal residue" evidence="2">
    <location>
        <position position="91"/>
    </location>
</feature>